<accession>A0ABV5FZI1</accession>
<keyword evidence="2" id="KW-0472">Membrane</keyword>
<evidence type="ECO:0000313" key="4">
    <source>
        <dbReference type="Proteomes" id="UP001589575"/>
    </source>
</evidence>
<evidence type="ECO:0000256" key="1">
    <source>
        <dbReference type="SAM" id="MobiDB-lite"/>
    </source>
</evidence>
<dbReference type="Proteomes" id="UP001589575">
    <property type="component" value="Unassembled WGS sequence"/>
</dbReference>
<protein>
    <submittedName>
        <fullName evidence="3">Uncharacterized protein</fullName>
    </submittedName>
</protein>
<feature type="transmembrane region" description="Helical" evidence="2">
    <location>
        <begin position="15"/>
        <end position="36"/>
    </location>
</feature>
<reference evidence="3 4" key="1">
    <citation type="submission" date="2024-09" db="EMBL/GenBank/DDBJ databases">
        <authorList>
            <person name="Sun Q."/>
            <person name="Mori K."/>
        </authorList>
    </citation>
    <scope>NUCLEOTIDE SEQUENCE [LARGE SCALE GENOMIC DNA]</scope>
    <source>
        <strain evidence="3 4">CCM 7609</strain>
    </source>
</reference>
<name>A0ABV5FZI1_9MICC</name>
<sequence length="94" mass="10200">MEAELERTAVTGTTMALPIPQLILLALLVLLVWWLATRRRRRKAAFAAAVEKAAQKKATQQPAADTPTDEGDQTDQALEGSSEQASEPPRESVS</sequence>
<organism evidence="3 4">
    <name type="scientific">Citricoccus parietis</name>
    <dbReference type="NCBI Taxonomy" id="592307"/>
    <lineage>
        <taxon>Bacteria</taxon>
        <taxon>Bacillati</taxon>
        <taxon>Actinomycetota</taxon>
        <taxon>Actinomycetes</taxon>
        <taxon>Micrococcales</taxon>
        <taxon>Micrococcaceae</taxon>
        <taxon>Citricoccus</taxon>
    </lineage>
</organism>
<feature type="region of interest" description="Disordered" evidence="1">
    <location>
        <begin position="51"/>
        <end position="94"/>
    </location>
</feature>
<feature type="compositionally biased region" description="Low complexity" evidence="1">
    <location>
        <begin position="51"/>
        <end position="64"/>
    </location>
</feature>
<keyword evidence="4" id="KW-1185">Reference proteome</keyword>
<dbReference type="EMBL" id="JBHMFI010000001">
    <property type="protein sequence ID" value="MFB9072096.1"/>
    <property type="molecule type" value="Genomic_DNA"/>
</dbReference>
<keyword evidence="2" id="KW-1133">Transmembrane helix</keyword>
<keyword evidence="2" id="KW-0812">Transmembrane</keyword>
<feature type="compositionally biased region" description="Polar residues" evidence="1">
    <location>
        <begin position="74"/>
        <end position="85"/>
    </location>
</feature>
<gene>
    <name evidence="3" type="ORF">ACFFX0_13130</name>
</gene>
<proteinExistence type="predicted"/>
<evidence type="ECO:0000313" key="3">
    <source>
        <dbReference type="EMBL" id="MFB9072096.1"/>
    </source>
</evidence>
<comment type="caution">
    <text evidence="3">The sequence shown here is derived from an EMBL/GenBank/DDBJ whole genome shotgun (WGS) entry which is preliminary data.</text>
</comment>
<evidence type="ECO:0000256" key="2">
    <source>
        <dbReference type="SAM" id="Phobius"/>
    </source>
</evidence>